<name>A0ABY7C254_9HYPH</name>
<dbReference type="InterPro" id="IPR029052">
    <property type="entry name" value="Metallo-depent_PP-like"/>
</dbReference>
<keyword evidence="2" id="KW-1185">Reference proteome</keyword>
<protein>
    <recommendedName>
        <fullName evidence="3">Calcineurin-like phosphoesterase domain-containing protein</fullName>
    </recommendedName>
</protein>
<evidence type="ECO:0000313" key="1">
    <source>
        <dbReference type="EMBL" id="WAP68950.1"/>
    </source>
</evidence>
<dbReference type="SUPFAM" id="SSF56300">
    <property type="entry name" value="Metallo-dependent phosphatases"/>
    <property type="match status" value="1"/>
</dbReference>
<gene>
    <name evidence="1" type="ORF">OH818_27735</name>
</gene>
<proteinExistence type="predicted"/>
<organism evidence="1 2">
    <name type="scientific">Jiella pelagia</name>
    <dbReference type="NCBI Taxonomy" id="2986949"/>
    <lineage>
        <taxon>Bacteria</taxon>
        <taxon>Pseudomonadati</taxon>
        <taxon>Pseudomonadota</taxon>
        <taxon>Alphaproteobacteria</taxon>
        <taxon>Hyphomicrobiales</taxon>
        <taxon>Aurantimonadaceae</taxon>
        <taxon>Jiella</taxon>
    </lineage>
</organism>
<reference evidence="1" key="1">
    <citation type="submission" date="2022-12" db="EMBL/GenBank/DDBJ databases">
        <title>Jiella pelagia sp. nov., isolated from phosphonate enriched culture of Northwest Pacific surface seawater.</title>
        <authorList>
            <person name="Shin D.Y."/>
            <person name="Hwang C.Y."/>
        </authorList>
    </citation>
    <scope>NUCLEOTIDE SEQUENCE</scope>
    <source>
        <strain evidence="1">HL-NP1</strain>
    </source>
</reference>
<accession>A0ABY7C254</accession>
<evidence type="ECO:0008006" key="3">
    <source>
        <dbReference type="Google" id="ProtNLM"/>
    </source>
</evidence>
<dbReference type="EMBL" id="CP114029">
    <property type="protein sequence ID" value="WAP68950.1"/>
    <property type="molecule type" value="Genomic_DNA"/>
</dbReference>
<sequence length="78" mass="9004">MNGELIRRWNERVGPNDVVYHLGDFAFGPVAEAEQYFHAPNGRKHLILGNHDKPSVRDWPWESVSEMKIVEDAGTRIF</sequence>
<evidence type="ECO:0000313" key="2">
    <source>
        <dbReference type="Proteomes" id="UP001164020"/>
    </source>
</evidence>
<dbReference type="Gene3D" id="3.60.21.10">
    <property type="match status" value="1"/>
</dbReference>
<dbReference type="Proteomes" id="UP001164020">
    <property type="component" value="Chromosome"/>
</dbReference>
<dbReference type="RefSeq" id="WP_268881387.1">
    <property type="nucleotide sequence ID" value="NZ_CP114029.1"/>
</dbReference>